<sequence>MVSTVLITGASQGIGKATALLFAQKGYDVVIAARNSEKLAQVAEEIRLLNRKVLAIPTDVSDRDAVTNLVNQALANFYHIDVLVNNAGICMSAPMVQTTIEEWQQIINVNLWSYIYTIKTLLPHFLSRQQGTIINVGSFGSKVPLPNMSAYCTTKHAIAGLSETLRLELEPSGIHVCGVHPSVTKTSFLERAVFKNKEGNTDNQQAEQMEKFMNSPLASSSEDVAKAIWQAVKHPQAEIIVGSAKFPATLYRLFPGLTQWVFQQAT</sequence>
<dbReference type="GO" id="GO:0016491">
    <property type="term" value="F:oxidoreductase activity"/>
    <property type="evidence" value="ECO:0007669"/>
    <property type="project" value="UniProtKB-KW"/>
</dbReference>
<dbReference type="CDD" id="cd05374">
    <property type="entry name" value="17beta-HSD-like_SDR_c"/>
    <property type="match status" value="1"/>
</dbReference>
<dbReference type="FunFam" id="3.40.50.720:FF:000084">
    <property type="entry name" value="Short-chain dehydrogenase reductase"/>
    <property type="match status" value="1"/>
</dbReference>
<dbReference type="KEGG" id="scs:Sta7437_3437"/>
<dbReference type="PANTHER" id="PTHR44196:SF1">
    <property type="entry name" value="DEHYDROGENASE_REDUCTASE SDR FAMILY MEMBER 7B"/>
    <property type="match status" value="1"/>
</dbReference>
<dbReference type="PIRSF" id="PIRSF000126">
    <property type="entry name" value="11-beta-HSD1"/>
    <property type="match status" value="1"/>
</dbReference>
<evidence type="ECO:0000256" key="1">
    <source>
        <dbReference type="ARBA" id="ARBA00006484"/>
    </source>
</evidence>
<dbReference type="PANTHER" id="PTHR44196">
    <property type="entry name" value="DEHYDROGENASE/REDUCTASE SDR FAMILY MEMBER 7B"/>
    <property type="match status" value="1"/>
</dbReference>
<protein>
    <submittedName>
        <fullName evidence="4">Short-chain dehydrogenase/reductase SDR</fullName>
    </submittedName>
</protein>
<dbReference type="PRINTS" id="PR00080">
    <property type="entry name" value="SDRFAMILY"/>
</dbReference>
<dbReference type="OrthoDB" id="9775296at2"/>
<dbReference type="InterPro" id="IPR020904">
    <property type="entry name" value="Sc_DH/Rdtase_CS"/>
</dbReference>
<name>K9XWH0_STAC7</name>
<keyword evidence="5" id="KW-1185">Reference proteome</keyword>
<dbReference type="HOGENOM" id="CLU_010194_2_1_3"/>
<organism evidence="4 5">
    <name type="scientific">Stanieria cyanosphaera (strain ATCC 29371 / PCC 7437)</name>
    <dbReference type="NCBI Taxonomy" id="111780"/>
    <lineage>
        <taxon>Bacteria</taxon>
        <taxon>Bacillati</taxon>
        <taxon>Cyanobacteriota</taxon>
        <taxon>Cyanophyceae</taxon>
        <taxon>Pleurocapsales</taxon>
        <taxon>Dermocarpellaceae</taxon>
        <taxon>Stanieria</taxon>
    </lineage>
</organism>
<evidence type="ECO:0000256" key="3">
    <source>
        <dbReference type="RuleBase" id="RU000363"/>
    </source>
</evidence>
<dbReference type="InterPro" id="IPR036291">
    <property type="entry name" value="NAD(P)-bd_dom_sf"/>
</dbReference>
<reference evidence="5" key="1">
    <citation type="journal article" date="2013" name="Proc. Natl. Acad. Sci. U.S.A.">
        <title>Improving the coverage of the cyanobacterial phylum using diversity-driven genome sequencing.</title>
        <authorList>
            <person name="Shih P.M."/>
            <person name="Wu D."/>
            <person name="Latifi A."/>
            <person name="Axen S.D."/>
            <person name="Fewer D.P."/>
            <person name="Talla E."/>
            <person name="Calteau A."/>
            <person name="Cai F."/>
            <person name="Tandeau de Marsac N."/>
            <person name="Rippka R."/>
            <person name="Herdman M."/>
            <person name="Sivonen K."/>
            <person name="Coursin T."/>
            <person name="Laurent T."/>
            <person name="Goodwin L."/>
            <person name="Nolan M."/>
            <person name="Davenport K.W."/>
            <person name="Han C.S."/>
            <person name="Rubin E.M."/>
            <person name="Eisen J.A."/>
            <person name="Woyke T."/>
            <person name="Gugger M."/>
            <person name="Kerfeld C.A."/>
        </authorList>
    </citation>
    <scope>NUCLEOTIDE SEQUENCE [LARGE SCALE GENOMIC DNA]</scope>
    <source>
        <strain evidence="5">ATCC 29371 / PCC 7437</strain>
    </source>
</reference>
<dbReference type="eggNOG" id="COG4221">
    <property type="taxonomic scope" value="Bacteria"/>
</dbReference>
<dbReference type="SUPFAM" id="SSF51735">
    <property type="entry name" value="NAD(P)-binding Rossmann-fold domains"/>
    <property type="match status" value="1"/>
</dbReference>
<dbReference type="GO" id="GO:0016020">
    <property type="term" value="C:membrane"/>
    <property type="evidence" value="ECO:0007669"/>
    <property type="project" value="TreeGrafter"/>
</dbReference>
<evidence type="ECO:0000313" key="5">
    <source>
        <dbReference type="Proteomes" id="UP000010473"/>
    </source>
</evidence>
<evidence type="ECO:0000256" key="2">
    <source>
        <dbReference type="ARBA" id="ARBA00023002"/>
    </source>
</evidence>
<proteinExistence type="inferred from homology"/>
<evidence type="ECO:0000313" key="4">
    <source>
        <dbReference type="EMBL" id="AFZ36940.1"/>
    </source>
</evidence>
<dbReference type="InterPro" id="IPR002347">
    <property type="entry name" value="SDR_fam"/>
</dbReference>
<dbReference type="AlphaFoldDB" id="K9XWH0"/>
<dbReference type="RefSeq" id="WP_015194602.1">
    <property type="nucleotide sequence ID" value="NC_019748.1"/>
</dbReference>
<dbReference type="Gene3D" id="3.40.50.720">
    <property type="entry name" value="NAD(P)-binding Rossmann-like Domain"/>
    <property type="match status" value="1"/>
</dbReference>
<dbReference type="Pfam" id="PF00106">
    <property type="entry name" value="adh_short"/>
    <property type="match status" value="1"/>
</dbReference>
<dbReference type="STRING" id="111780.Sta7437_3437"/>
<dbReference type="PRINTS" id="PR00081">
    <property type="entry name" value="GDHRDH"/>
</dbReference>
<dbReference type="EMBL" id="CP003653">
    <property type="protein sequence ID" value="AFZ36940.1"/>
    <property type="molecule type" value="Genomic_DNA"/>
</dbReference>
<comment type="similarity">
    <text evidence="1 3">Belongs to the short-chain dehydrogenases/reductases (SDR) family.</text>
</comment>
<keyword evidence="2" id="KW-0560">Oxidoreductase</keyword>
<gene>
    <name evidence="4" type="ordered locus">Sta7437_3437</name>
</gene>
<dbReference type="PROSITE" id="PS00061">
    <property type="entry name" value="ADH_SHORT"/>
    <property type="match status" value="1"/>
</dbReference>
<accession>K9XWH0</accession>
<dbReference type="PATRIC" id="fig|111780.3.peg.3562"/>
<dbReference type="Proteomes" id="UP000010473">
    <property type="component" value="Chromosome"/>
</dbReference>